<protein>
    <submittedName>
        <fullName evidence="1">Uncharacterized protein</fullName>
    </submittedName>
</protein>
<accession>A0A0J8VCC0</accession>
<evidence type="ECO:0000313" key="2">
    <source>
        <dbReference type="Proteomes" id="UP000240481"/>
    </source>
</evidence>
<keyword evidence="2" id="KW-1185">Reference proteome</keyword>
<evidence type="ECO:0000313" key="1">
    <source>
        <dbReference type="EMBL" id="PSW24253.1"/>
    </source>
</evidence>
<sequence length="100" mass="11539">MQLTQFKHWLNSPEKPQPKCVVTSHAGMADYLMEIEFKHQLVPLKDDTDSMLTFRNMEQVGELLKPLGIDSVILRIIDPYDEFSADNQLSNCKEDMTIIL</sequence>
<gene>
    <name evidence="1" type="ORF">C9I94_13060</name>
</gene>
<dbReference type="InterPro" id="IPR045508">
    <property type="entry name" value="DUF6482"/>
</dbReference>
<dbReference type="Pfam" id="PF20090">
    <property type="entry name" value="DUF6482"/>
    <property type="match status" value="1"/>
</dbReference>
<dbReference type="OrthoDB" id="5917296at2"/>
<proteinExistence type="predicted"/>
<dbReference type="EMBL" id="PYLZ01000006">
    <property type="protein sequence ID" value="PSW24253.1"/>
    <property type="molecule type" value="Genomic_DNA"/>
</dbReference>
<dbReference type="AlphaFoldDB" id="A0A0J8VCC0"/>
<organism evidence="1 2">
    <name type="scientific">Photobacterium swingsii</name>
    <dbReference type="NCBI Taxonomy" id="680026"/>
    <lineage>
        <taxon>Bacteria</taxon>
        <taxon>Pseudomonadati</taxon>
        <taxon>Pseudomonadota</taxon>
        <taxon>Gammaproteobacteria</taxon>
        <taxon>Vibrionales</taxon>
        <taxon>Vibrionaceae</taxon>
        <taxon>Photobacterium</taxon>
    </lineage>
</organism>
<dbReference type="RefSeq" id="WP_048897988.1">
    <property type="nucleotide sequence ID" value="NZ_AP024852.1"/>
</dbReference>
<dbReference type="Proteomes" id="UP000240481">
    <property type="component" value="Unassembled WGS sequence"/>
</dbReference>
<comment type="caution">
    <text evidence="1">The sequence shown here is derived from an EMBL/GenBank/DDBJ whole genome shotgun (WGS) entry which is preliminary data.</text>
</comment>
<name>A0A0J8VCC0_9GAMM</name>
<reference evidence="1 2" key="1">
    <citation type="submission" date="2018-01" db="EMBL/GenBank/DDBJ databases">
        <title>Whole genome sequencing of Histamine producing bacteria.</title>
        <authorList>
            <person name="Butler K."/>
        </authorList>
    </citation>
    <scope>NUCLEOTIDE SEQUENCE [LARGE SCALE GENOMIC DNA]</scope>
    <source>
        <strain evidence="1 2">DSM 24669</strain>
    </source>
</reference>